<evidence type="ECO:0000256" key="6">
    <source>
        <dbReference type="SAM" id="Phobius"/>
    </source>
</evidence>
<reference evidence="8" key="1">
    <citation type="submission" date="2025-08" db="UniProtKB">
        <authorList>
            <consortium name="RefSeq"/>
        </authorList>
    </citation>
    <scope>IDENTIFICATION</scope>
    <source>
        <tissue evidence="8">Liver</tissue>
    </source>
</reference>
<keyword evidence="5 6" id="KW-0472">Membrane</keyword>
<evidence type="ECO:0000256" key="2">
    <source>
        <dbReference type="ARBA" id="ARBA00006843"/>
    </source>
</evidence>
<proteinExistence type="inferred from homology"/>
<dbReference type="OrthoDB" id="9906841at2759"/>
<evidence type="ECO:0000256" key="4">
    <source>
        <dbReference type="ARBA" id="ARBA00022989"/>
    </source>
</evidence>
<evidence type="ECO:0000256" key="3">
    <source>
        <dbReference type="ARBA" id="ARBA00022692"/>
    </source>
</evidence>
<accession>A0A7F8QPW2</accession>
<dbReference type="Pfam" id="PF04505">
    <property type="entry name" value="CD225"/>
    <property type="match status" value="1"/>
</dbReference>
<keyword evidence="4 6" id="KW-1133">Transmembrane helix</keyword>
<dbReference type="GO" id="GO:0005886">
    <property type="term" value="C:plasma membrane"/>
    <property type="evidence" value="ECO:0007669"/>
    <property type="project" value="TreeGrafter"/>
</dbReference>
<dbReference type="GO" id="GO:0035455">
    <property type="term" value="P:response to interferon-alpha"/>
    <property type="evidence" value="ECO:0007669"/>
    <property type="project" value="TreeGrafter"/>
</dbReference>
<gene>
    <name evidence="8" type="primary">LOC102751072</name>
</gene>
<dbReference type="GeneID" id="102751072"/>
<feature type="transmembrane region" description="Helical" evidence="6">
    <location>
        <begin position="85"/>
        <end position="103"/>
    </location>
</feature>
<keyword evidence="7" id="KW-1185">Reference proteome</keyword>
<dbReference type="RefSeq" id="XP_030883242.1">
    <property type="nucleotide sequence ID" value="XM_031027382.1"/>
</dbReference>
<protein>
    <submittedName>
        <fullName evidence="8">Interferon-induced transmembrane protein 3-like</fullName>
    </submittedName>
</protein>
<feature type="transmembrane region" description="Helical" evidence="6">
    <location>
        <begin position="36"/>
        <end position="59"/>
    </location>
</feature>
<evidence type="ECO:0000313" key="8">
    <source>
        <dbReference type="RefSeq" id="XP_030883242.1"/>
    </source>
</evidence>
<dbReference type="GO" id="GO:0060337">
    <property type="term" value="P:type I interferon-mediated signaling pathway"/>
    <property type="evidence" value="ECO:0007669"/>
    <property type="project" value="TreeGrafter"/>
</dbReference>
<evidence type="ECO:0000313" key="7">
    <source>
        <dbReference type="Proteomes" id="UP000245341"/>
    </source>
</evidence>
<dbReference type="GO" id="GO:0046597">
    <property type="term" value="P:host-mediated suppression of symbiont invasion"/>
    <property type="evidence" value="ECO:0007669"/>
    <property type="project" value="TreeGrafter"/>
</dbReference>
<dbReference type="InterPro" id="IPR007593">
    <property type="entry name" value="CD225/Dispanin_fam"/>
</dbReference>
<dbReference type="GO" id="GO:0045071">
    <property type="term" value="P:negative regulation of viral genome replication"/>
    <property type="evidence" value="ECO:0007669"/>
    <property type="project" value="TreeGrafter"/>
</dbReference>
<dbReference type="GO" id="GO:0035456">
    <property type="term" value="P:response to interferon-beta"/>
    <property type="evidence" value="ECO:0007669"/>
    <property type="project" value="TreeGrafter"/>
</dbReference>
<dbReference type="PANTHER" id="PTHR13999:SF4">
    <property type="entry name" value="INTERFERON-INDUCED TRANSMEMBRANE PROTEIN 3"/>
    <property type="match status" value="1"/>
</dbReference>
<dbReference type="GO" id="GO:0034341">
    <property type="term" value="P:response to type II interferon"/>
    <property type="evidence" value="ECO:0007669"/>
    <property type="project" value="TreeGrafter"/>
</dbReference>
<name>A0A7F8QPW2_LEPWE</name>
<keyword evidence="3 6" id="KW-0812">Transmembrane</keyword>
<dbReference type="AlphaFoldDB" id="A0A7F8QPW2"/>
<comment type="similarity">
    <text evidence="2">Belongs to the CD225/Dispanin family.</text>
</comment>
<dbReference type="GO" id="GO:0051607">
    <property type="term" value="P:defense response to virus"/>
    <property type="evidence" value="ECO:0007669"/>
    <property type="project" value="TreeGrafter"/>
</dbReference>
<organism evidence="7 8">
    <name type="scientific">Leptonychotes weddellii</name>
    <name type="common">Weddell seal</name>
    <name type="synonym">Otaria weddellii</name>
    <dbReference type="NCBI Taxonomy" id="9713"/>
    <lineage>
        <taxon>Eukaryota</taxon>
        <taxon>Metazoa</taxon>
        <taxon>Chordata</taxon>
        <taxon>Craniata</taxon>
        <taxon>Vertebrata</taxon>
        <taxon>Euteleostomi</taxon>
        <taxon>Mammalia</taxon>
        <taxon>Eutheria</taxon>
        <taxon>Laurasiatheria</taxon>
        <taxon>Carnivora</taxon>
        <taxon>Caniformia</taxon>
        <taxon>Pinnipedia</taxon>
        <taxon>Phocidae</taxon>
        <taxon>Monachinae</taxon>
        <taxon>Lobodontini</taxon>
        <taxon>Leptonychotes</taxon>
    </lineage>
</organism>
<dbReference type="Proteomes" id="UP000245341">
    <property type="component" value="Unplaced"/>
</dbReference>
<evidence type="ECO:0000256" key="5">
    <source>
        <dbReference type="ARBA" id="ARBA00023136"/>
    </source>
</evidence>
<dbReference type="KEGG" id="lww:102751072"/>
<dbReference type="PANTHER" id="PTHR13999">
    <property type="entry name" value="INTERFERON INDUCIBLE TRANSMEMBRANE PROTEIN"/>
    <property type="match status" value="1"/>
</dbReference>
<sequence length="104" mass="11833">MLKEEYEMAVLGAHQSWAPLTTTMINIHSEMSMPNYIIWSLFNTIFTNLGRLGFVALAYSMNSRDWKMVDDMIGAQAYASTTKCLNIWALVMNVLINLIVILIL</sequence>
<evidence type="ECO:0000256" key="1">
    <source>
        <dbReference type="ARBA" id="ARBA00004370"/>
    </source>
</evidence>
<dbReference type="InterPro" id="IPR051517">
    <property type="entry name" value="IFITM_antiviral_protein"/>
</dbReference>
<comment type="subcellular location">
    <subcellularLocation>
        <location evidence="1">Membrane</location>
    </subcellularLocation>
</comment>